<comment type="similarity">
    <text evidence="2 6">Belongs to the acyl-CoA dehydrogenase family.</text>
</comment>
<keyword evidence="3 6" id="KW-0285">Flavoprotein</keyword>
<evidence type="ECO:0000259" key="9">
    <source>
        <dbReference type="Pfam" id="PF02771"/>
    </source>
</evidence>
<gene>
    <name evidence="10" type="ORF">FHS79_002084</name>
</gene>
<evidence type="ECO:0000256" key="1">
    <source>
        <dbReference type="ARBA" id="ARBA00001974"/>
    </source>
</evidence>
<evidence type="ECO:0000313" key="10">
    <source>
        <dbReference type="EMBL" id="MBB6227903.1"/>
    </source>
</evidence>
<dbReference type="AlphaFoldDB" id="A0A841LAB8"/>
<feature type="domain" description="Acyl-CoA oxidase/dehydrogenase middle" evidence="8">
    <location>
        <begin position="130"/>
        <end position="221"/>
    </location>
</feature>
<dbReference type="Gene3D" id="1.20.140.10">
    <property type="entry name" value="Butyryl-CoA Dehydrogenase, subunit A, domain 3"/>
    <property type="match status" value="1"/>
</dbReference>
<feature type="domain" description="Acyl-CoA dehydrogenase/oxidase C-terminal" evidence="7">
    <location>
        <begin position="235"/>
        <end position="383"/>
    </location>
</feature>
<evidence type="ECO:0000256" key="2">
    <source>
        <dbReference type="ARBA" id="ARBA00009347"/>
    </source>
</evidence>
<dbReference type="FunFam" id="1.20.140.10:FF:000001">
    <property type="entry name" value="Acyl-CoA dehydrogenase"/>
    <property type="match status" value="1"/>
</dbReference>
<dbReference type="InterPro" id="IPR013786">
    <property type="entry name" value="AcylCoA_DH/ox_N"/>
</dbReference>
<proteinExistence type="inferred from homology"/>
<organism evidence="10 11">
    <name type="scientific">Polymorphobacter multimanifer</name>
    <dbReference type="NCBI Taxonomy" id="1070431"/>
    <lineage>
        <taxon>Bacteria</taxon>
        <taxon>Pseudomonadati</taxon>
        <taxon>Pseudomonadota</taxon>
        <taxon>Alphaproteobacteria</taxon>
        <taxon>Sphingomonadales</taxon>
        <taxon>Sphingosinicellaceae</taxon>
        <taxon>Polymorphobacter</taxon>
    </lineage>
</organism>
<keyword evidence="5 6" id="KW-0560">Oxidoreductase</keyword>
<dbReference type="InterPro" id="IPR009100">
    <property type="entry name" value="AcylCoA_DH/oxidase_NM_dom_sf"/>
</dbReference>
<sequence length="393" mass="41905">MADRSFLDWPFLGAQHQDLACALEDWCARVLGPLPHSDDDIDGQCRVLLGLLGDGGWLRHAVPAAYGGAHEGFDVRSLCLIRETLARWSGLADFVFAMQGLGSGTISLFGSEAQKALVLPGIASGARMGAFALTEPESGSDVAAMTTMARRDGDEWIIDGAKTYISNGGIASQYVLFARTGEAPGAKGISAFLVPADTPGLEIAARIRVMAPHPLATLRFDGMRLPGDALIGEAGRGFQQAMATLDIFRTTVGAAALGFARRALDEATARVQARTLQGRPLAENAVVQAQLADMALDVDTSALLIYRAAWLRDVMGQRNTREAAMAKLHATDAAQQVIDKAVQLHGGLGVEHGHIVESLFREVRALRIYEGASEVQRMVIAREHLAQAKGGNR</sequence>
<keyword evidence="4 6" id="KW-0274">FAD</keyword>
<dbReference type="Pfam" id="PF00441">
    <property type="entry name" value="Acyl-CoA_dh_1"/>
    <property type="match status" value="1"/>
</dbReference>
<dbReference type="Pfam" id="PF02770">
    <property type="entry name" value="Acyl-CoA_dh_M"/>
    <property type="match status" value="1"/>
</dbReference>
<evidence type="ECO:0000256" key="6">
    <source>
        <dbReference type="RuleBase" id="RU362125"/>
    </source>
</evidence>
<keyword evidence="11" id="KW-1185">Reference proteome</keyword>
<dbReference type="EMBL" id="JACIIV010000013">
    <property type="protein sequence ID" value="MBB6227903.1"/>
    <property type="molecule type" value="Genomic_DNA"/>
</dbReference>
<evidence type="ECO:0000256" key="3">
    <source>
        <dbReference type="ARBA" id="ARBA00022630"/>
    </source>
</evidence>
<evidence type="ECO:0000259" key="7">
    <source>
        <dbReference type="Pfam" id="PF00441"/>
    </source>
</evidence>
<dbReference type="SUPFAM" id="SSF56645">
    <property type="entry name" value="Acyl-CoA dehydrogenase NM domain-like"/>
    <property type="match status" value="1"/>
</dbReference>
<protein>
    <submittedName>
        <fullName evidence="10">Acyl-CoA dehydrogenase</fullName>
        <ecNumber evidence="10">1.3.8.7</ecNumber>
    </submittedName>
</protein>
<feature type="domain" description="Acyl-CoA dehydrogenase/oxidase N-terminal" evidence="9">
    <location>
        <begin position="15"/>
        <end position="125"/>
    </location>
</feature>
<dbReference type="InterPro" id="IPR037069">
    <property type="entry name" value="AcylCoA_DH/ox_N_sf"/>
</dbReference>
<dbReference type="Pfam" id="PF02771">
    <property type="entry name" value="Acyl-CoA_dh_N"/>
    <property type="match status" value="1"/>
</dbReference>
<reference evidence="10 11" key="1">
    <citation type="submission" date="2020-08" db="EMBL/GenBank/DDBJ databases">
        <title>Genomic Encyclopedia of Type Strains, Phase IV (KMG-IV): sequencing the most valuable type-strain genomes for metagenomic binning, comparative biology and taxonomic classification.</title>
        <authorList>
            <person name="Goeker M."/>
        </authorList>
    </citation>
    <scope>NUCLEOTIDE SEQUENCE [LARGE SCALE GENOMIC DNA]</scope>
    <source>
        <strain evidence="10 11">DSM 102189</strain>
    </source>
</reference>
<name>A0A841LAB8_9SPHN</name>
<dbReference type="SUPFAM" id="SSF47203">
    <property type="entry name" value="Acyl-CoA dehydrogenase C-terminal domain-like"/>
    <property type="match status" value="1"/>
</dbReference>
<comment type="caution">
    <text evidence="10">The sequence shown here is derived from an EMBL/GenBank/DDBJ whole genome shotgun (WGS) entry which is preliminary data.</text>
</comment>
<dbReference type="Gene3D" id="1.10.540.10">
    <property type="entry name" value="Acyl-CoA dehydrogenase/oxidase, N-terminal domain"/>
    <property type="match status" value="1"/>
</dbReference>
<dbReference type="InterPro" id="IPR046373">
    <property type="entry name" value="Acyl-CoA_Oxase/DH_mid-dom_sf"/>
</dbReference>
<dbReference type="FunFam" id="2.40.110.10:FF:000002">
    <property type="entry name" value="Acyl-CoA dehydrogenase fadE12"/>
    <property type="match status" value="1"/>
</dbReference>
<dbReference type="GO" id="GO:0050660">
    <property type="term" value="F:flavin adenine dinucleotide binding"/>
    <property type="evidence" value="ECO:0007669"/>
    <property type="project" value="InterPro"/>
</dbReference>
<evidence type="ECO:0000256" key="5">
    <source>
        <dbReference type="ARBA" id="ARBA00023002"/>
    </source>
</evidence>
<dbReference type="InterPro" id="IPR006089">
    <property type="entry name" value="Acyl-CoA_DH_CS"/>
</dbReference>
<accession>A0A841LAB8</accession>
<dbReference type="PANTHER" id="PTHR43884:SF22">
    <property type="entry name" value="BLR3437 PROTEIN"/>
    <property type="match status" value="1"/>
</dbReference>
<dbReference type="Proteomes" id="UP000538147">
    <property type="component" value="Unassembled WGS sequence"/>
</dbReference>
<dbReference type="InterPro" id="IPR006091">
    <property type="entry name" value="Acyl-CoA_Oxase/DH_mid-dom"/>
</dbReference>
<dbReference type="InterPro" id="IPR036250">
    <property type="entry name" value="AcylCo_DH-like_C"/>
</dbReference>
<dbReference type="PANTHER" id="PTHR43884">
    <property type="entry name" value="ACYL-COA DEHYDROGENASE"/>
    <property type="match status" value="1"/>
</dbReference>
<dbReference type="GO" id="GO:0070991">
    <property type="term" value="F:medium-chain fatty acyl-CoA dehydrogenase activity"/>
    <property type="evidence" value="ECO:0007669"/>
    <property type="project" value="UniProtKB-EC"/>
</dbReference>
<evidence type="ECO:0000313" key="11">
    <source>
        <dbReference type="Proteomes" id="UP000538147"/>
    </source>
</evidence>
<dbReference type="PIRSF" id="PIRSF016578">
    <property type="entry name" value="HsaA"/>
    <property type="match status" value="1"/>
</dbReference>
<dbReference type="PROSITE" id="PS00072">
    <property type="entry name" value="ACYL_COA_DH_1"/>
    <property type="match status" value="1"/>
</dbReference>
<evidence type="ECO:0000259" key="8">
    <source>
        <dbReference type="Pfam" id="PF02770"/>
    </source>
</evidence>
<evidence type="ECO:0000256" key="4">
    <source>
        <dbReference type="ARBA" id="ARBA00022827"/>
    </source>
</evidence>
<comment type="cofactor">
    <cofactor evidence="1 6">
        <name>FAD</name>
        <dbReference type="ChEBI" id="CHEBI:57692"/>
    </cofactor>
</comment>
<dbReference type="Gene3D" id="2.40.110.10">
    <property type="entry name" value="Butyryl-CoA Dehydrogenase, subunit A, domain 2"/>
    <property type="match status" value="1"/>
</dbReference>
<dbReference type="InterPro" id="IPR009075">
    <property type="entry name" value="AcylCo_DH/oxidase_C"/>
</dbReference>
<dbReference type="RefSeq" id="WP_184199280.1">
    <property type="nucleotide sequence ID" value="NZ_JACIIV010000013.1"/>
</dbReference>
<dbReference type="EC" id="1.3.8.7" evidence="10"/>